<dbReference type="SMART" id="SM00665">
    <property type="entry name" value="B561"/>
    <property type="match status" value="1"/>
</dbReference>
<keyword evidence="5 8" id="KW-1133">Transmembrane helix</keyword>
<evidence type="ECO:0000256" key="3">
    <source>
        <dbReference type="ARBA" id="ARBA00022692"/>
    </source>
</evidence>
<feature type="compositionally biased region" description="Basic and acidic residues" evidence="7">
    <location>
        <begin position="401"/>
        <end position="411"/>
    </location>
</feature>
<dbReference type="SUPFAM" id="SSF103473">
    <property type="entry name" value="MFS general substrate transporter"/>
    <property type="match status" value="1"/>
</dbReference>
<proteinExistence type="predicted"/>
<dbReference type="InterPro" id="IPR005018">
    <property type="entry name" value="DOMON_domain"/>
</dbReference>
<dbReference type="SMART" id="SM00664">
    <property type="entry name" value="DoH"/>
    <property type="match status" value="1"/>
</dbReference>
<keyword evidence="9" id="KW-0732">Signal</keyword>
<dbReference type="PANTHER" id="PTHR47797">
    <property type="entry name" value="DEHYDROGENASE, PUTATIVE (AFU_ORTHOLOGUE AFUA_8G05805)-RELATED"/>
    <property type="match status" value="1"/>
</dbReference>
<evidence type="ECO:0000259" key="10">
    <source>
        <dbReference type="PROSITE" id="PS50939"/>
    </source>
</evidence>
<keyword evidence="4" id="KW-0249">Electron transport</keyword>
<dbReference type="InterPro" id="IPR036259">
    <property type="entry name" value="MFS_trans_sf"/>
</dbReference>
<dbReference type="PROSITE" id="PS50939">
    <property type="entry name" value="CYTOCHROME_B561"/>
    <property type="match status" value="1"/>
</dbReference>
<dbReference type="Gene3D" id="1.20.120.1770">
    <property type="match status" value="1"/>
</dbReference>
<dbReference type="CDD" id="cd08760">
    <property type="entry name" value="Cyt_b561_FRRS1_like"/>
    <property type="match status" value="1"/>
</dbReference>
<feature type="chain" id="PRO_5020341213" description="Cytochrome b561 domain-containing protein" evidence="9">
    <location>
        <begin position="29"/>
        <end position="427"/>
    </location>
</feature>
<evidence type="ECO:0000256" key="8">
    <source>
        <dbReference type="SAM" id="Phobius"/>
    </source>
</evidence>
<evidence type="ECO:0000256" key="1">
    <source>
        <dbReference type="ARBA" id="ARBA00004370"/>
    </source>
</evidence>
<sequence>MTTSRNAFLLCCGLALCYINAFIAVVQAQDAAYSTFIYPTDHGNLTFALSAAESTGDVYLHISAPATYQWVGVGTGSEMDGSVMWIVYESSDKNGVTLSPRTSDGHVEPSFDNSIDCVLVEGTGYHNGIYQTSGTHYYSANIRCKNVTTFGDGDGKLEFSNAKQPFIYAWGPTDDTIASASKSAHIKRHEAYGNFWMDMTKATSNQTSMVSVPNGAVLSTTNNAGGDEKAESDGDKVGPAHAVIMIVAFVVIFPLGAVLLRFLESVKIHGIVQGVGVITAVVGVGLGIYLSTMYNHSKDFTSGHQVFGLILFGLLFLQWGIGLYHHLRFRKYQRPTIYGYIHLIAGPAIVLGGIINGFIGFNFSGDPRNNIYYGIAVAIILVVVLGLLLWKRWSKRKQSKIDRSTESHGSNKDSYGLSLVSGSHDTR</sequence>
<feature type="transmembrane region" description="Helical" evidence="8">
    <location>
        <begin position="275"/>
        <end position="294"/>
    </location>
</feature>
<feature type="transmembrane region" description="Helical" evidence="8">
    <location>
        <begin position="242"/>
        <end position="263"/>
    </location>
</feature>
<dbReference type="SUPFAM" id="SSF49344">
    <property type="entry name" value="CBD9-like"/>
    <property type="match status" value="1"/>
</dbReference>
<feature type="region of interest" description="Disordered" evidence="7">
    <location>
        <begin position="401"/>
        <end position="427"/>
    </location>
</feature>
<feature type="transmembrane region" description="Helical" evidence="8">
    <location>
        <begin position="306"/>
        <end position="325"/>
    </location>
</feature>
<protein>
    <recommendedName>
        <fullName evidence="10">Cytochrome b561 domain-containing protein</fullName>
    </recommendedName>
</protein>
<dbReference type="EMBL" id="PDXA01000004">
    <property type="protein sequence ID" value="RYN59136.1"/>
    <property type="molecule type" value="Genomic_DNA"/>
</dbReference>
<evidence type="ECO:0000256" key="2">
    <source>
        <dbReference type="ARBA" id="ARBA00022448"/>
    </source>
</evidence>
<name>A0A4V1WP92_9PLEO</name>
<evidence type="ECO:0000256" key="6">
    <source>
        <dbReference type="ARBA" id="ARBA00023136"/>
    </source>
</evidence>
<keyword evidence="6 8" id="KW-0472">Membrane</keyword>
<gene>
    <name evidence="11" type="ORF">AA0114_g1760</name>
</gene>
<feature type="domain" description="Cytochrome b561" evidence="10">
    <location>
        <begin position="203"/>
        <end position="394"/>
    </location>
</feature>
<evidence type="ECO:0000256" key="4">
    <source>
        <dbReference type="ARBA" id="ARBA00022982"/>
    </source>
</evidence>
<dbReference type="Proteomes" id="UP000292402">
    <property type="component" value="Unassembled WGS sequence"/>
</dbReference>
<comment type="caution">
    <text evidence="11">The sequence shown here is derived from an EMBL/GenBank/DDBJ whole genome shotgun (WGS) entry which is preliminary data.</text>
</comment>
<dbReference type="Gene3D" id="2.60.40.1210">
    <property type="entry name" value="Cellobiose dehydrogenase, cytochrome domain"/>
    <property type="match status" value="1"/>
</dbReference>
<organism evidence="11 12">
    <name type="scientific">Alternaria tenuissima</name>
    <dbReference type="NCBI Taxonomy" id="119927"/>
    <lineage>
        <taxon>Eukaryota</taxon>
        <taxon>Fungi</taxon>
        <taxon>Dikarya</taxon>
        <taxon>Ascomycota</taxon>
        <taxon>Pezizomycotina</taxon>
        <taxon>Dothideomycetes</taxon>
        <taxon>Pleosporomycetidae</taxon>
        <taxon>Pleosporales</taxon>
        <taxon>Pleosporineae</taxon>
        <taxon>Pleosporaceae</taxon>
        <taxon>Alternaria</taxon>
        <taxon>Alternaria sect. Alternaria</taxon>
        <taxon>Alternaria alternata complex</taxon>
    </lineage>
</organism>
<keyword evidence="2" id="KW-0813">Transport</keyword>
<feature type="transmembrane region" description="Helical" evidence="8">
    <location>
        <begin position="337"/>
        <end position="359"/>
    </location>
</feature>
<comment type="subcellular location">
    <subcellularLocation>
        <location evidence="1">Membrane</location>
    </subcellularLocation>
</comment>
<accession>A0A4V1WP92</accession>
<dbReference type="InterPro" id="IPR015920">
    <property type="entry name" value="Cellobiose_DH-like_cyt"/>
</dbReference>
<dbReference type="Pfam" id="PF10348">
    <property type="entry name" value="DUF2427"/>
    <property type="match status" value="1"/>
</dbReference>
<dbReference type="Pfam" id="PF16010">
    <property type="entry name" value="CDH-cyt"/>
    <property type="match status" value="1"/>
</dbReference>
<dbReference type="InterPro" id="IPR006593">
    <property type="entry name" value="Cyt_b561/ferric_Rdtase_TM"/>
</dbReference>
<dbReference type="InterPro" id="IPR018825">
    <property type="entry name" value="DUF2427"/>
</dbReference>
<feature type="transmembrane region" description="Helical" evidence="8">
    <location>
        <begin position="371"/>
        <end position="390"/>
    </location>
</feature>
<dbReference type="PANTHER" id="PTHR47797:SF1">
    <property type="entry name" value="CYTOCHROME B561 DOMAIN-CONTAINING PROTEIN-RELATED"/>
    <property type="match status" value="1"/>
</dbReference>
<evidence type="ECO:0000313" key="11">
    <source>
        <dbReference type="EMBL" id="RYN59136.1"/>
    </source>
</evidence>
<reference evidence="12" key="1">
    <citation type="journal article" date="2019" name="bioRxiv">
        <title>Genomics, evolutionary history and diagnostics of the Alternaria alternata species group including apple and Asian pear pathotypes.</title>
        <authorList>
            <person name="Armitage A.D."/>
            <person name="Cockerton H.M."/>
            <person name="Sreenivasaprasad S."/>
            <person name="Woodhall J.W."/>
            <person name="Lane C.R."/>
            <person name="Harrison R.J."/>
            <person name="Clarkson J.P."/>
        </authorList>
    </citation>
    <scope>NUCLEOTIDE SEQUENCE [LARGE SCALE GENOMIC DNA]</scope>
    <source>
        <strain evidence="12">FERA 1082</strain>
    </source>
</reference>
<dbReference type="CDD" id="cd09630">
    <property type="entry name" value="CDH_like_cytochrome"/>
    <property type="match status" value="1"/>
</dbReference>
<keyword evidence="3 8" id="KW-0812">Transmembrane</keyword>
<evidence type="ECO:0000256" key="5">
    <source>
        <dbReference type="ARBA" id="ARBA00022989"/>
    </source>
</evidence>
<feature type="signal peptide" evidence="9">
    <location>
        <begin position="1"/>
        <end position="28"/>
    </location>
</feature>
<evidence type="ECO:0000256" key="9">
    <source>
        <dbReference type="SAM" id="SignalP"/>
    </source>
</evidence>
<dbReference type="AlphaFoldDB" id="A0A4V1WP92"/>
<dbReference type="GO" id="GO:0016020">
    <property type="term" value="C:membrane"/>
    <property type="evidence" value="ECO:0007669"/>
    <property type="project" value="UniProtKB-SubCell"/>
</dbReference>
<evidence type="ECO:0000256" key="7">
    <source>
        <dbReference type="SAM" id="MobiDB-lite"/>
    </source>
</evidence>
<evidence type="ECO:0000313" key="12">
    <source>
        <dbReference type="Proteomes" id="UP000292402"/>
    </source>
</evidence>